<proteinExistence type="predicted"/>
<evidence type="ECO:0000313" key="2">
    <source>
        <dbReference type="Proteomes" id="UP000657918"/>
    </source>
</evidence>
<dbReference type="OrthoDB" id="529273at2759"/>
<keyword evidence="2" id="KW-1185">Reference proteome</keyword>
<gene>
    <name evidence="1" type="ORF">SADUNF_Sadunf12G0037900</name>
</gene>
<name>A0A835MVR4_9ROSI</name>
<dbReference type="AlphaFoldDB" id="A0A835MVR4"/>
<sequence length="118" mass="13160">MQKLLKLIRKRSMIQAAPGKQSMEKNAEIIIKDQQMVKDRNSSQQIAPDVVTNKEQTELLCNIMGRSEFCEMKGDIRIDGNSSTASSVSSENILAAENTSWSIRPYARKEAPGGKGFR</sequence>
<comment type="caution">
    <text evidence="1">The sequence shown here is derived from an EMBL/GenBank/DDBJ whole genome shotgun (WGS) entry which is preliminary data.</text>
</comment>
<organism evidence="1 2">
    <name type="scientific">Salix dunnii</name>
    <dbReference type="NCBI Taxonomy" id="1413687"/>
    <lineage>
        <taxon>Eukaryota</taxon>
        <taxon>Viridiplantae</taxon>
        <taxon>Streptophyta</taxon>
        <taxon>Embryophyta</taxon>
        <taxon>Tracheophyta</taxon>
        <taxon>Spermatophyta</taxon>
        <taxon>Magnoliopsida</taxon>
        <taxon>eudicotyledons</taxon>
        <taxon>Gunneridae</taxon>
        <taxon>Pentapetalae</taxon>
        <taxon>rosids</taxon>
        <taxon>fabids</taxon>
        <taxon>Malpighiales</taxon>
        <taxon>Salicaceae</taxon>
        <taxon>Saliceae</taxon>
        <taxon>Salix</taxon>
    </lineage>
</organism>
<dbReference type="Proteomes" id="UP000657918">
    <property type="component" value="Unassembled WGS sequence"/>
</dbReference>
<dbReference type="EMBL" id="JADGMS010000012">
    <property type="protein sequence ID" value="KAF9671348.1"/>
    <property type="molecule type" value="Genomic_DNA"/>
</dbReference>
<protein>
    <submittedName>
        <fullName evidence="1">Uncharacterized protein</fullName>
    </submittedName>
</protein>
<accession>A0A835MVR4</accession>
<reference evidence="1 2" key="1">
    <citation type="submission" date="2020-10" db="EMBL/GenBank/DDBJ databases">
        <title>Plant Genome Project.</title>
        <authorList>
            <person name="Zhang R.-G."/>
        </authorList>
    </citation>
    <scope>NUCLEOTIDE SEQUENCE [LARGE SCALE GENOMIC DNA]</scope>
    <source>
        <strain evidence="1">FAFU-HL-1</strain>
        <tissue evidence="1">Leaf</tissue>
    </source>
</reference>
<evidence type="ECO:0000313" key="1">
    <source>
        <dbReference type="EMBL" id="KAF9671348.1"/>
    </source>
</evidence>